<dbReference type="EMBL" id="BMGJ01000003">
    <property type="protein sequence ID" value="GGD56700.1"/>
    <property type="molecule type" value="Genomic_DNA"/>
</dbReference>
<keyword evidence="5" id="KW-0378">Hydrolase</keyword>
<keyword evidence="4" id="KW-0319">Glycerol metabolism</keyword>
<evidence type="ECO:0000256" key="3">
    <source>
        <dbReference type="ARBA" id="ARBA00022729"/>
    </source>
</evidence>
<dbReference type="Proteomes" id="UP000614272">
    <property type="component" value="Unassembled WGS sequence"/>
</dbReference>
<dbReference type="Pfam" id="PF03009">
    <property type="entry name" value="GDPD"/>
    <property type="match status" value="1"/>
</dbReference>
<dbReference type="PANTHER" id="PTHR43620:SF7">
    <property type="entry name" value="GLYCEROPHOSPHODIESTER PHOSPHODIESTERASE GDPD5-RELATED"/>
    <property type="match status" value="1"/>
</dbReference>
<evidence type="ECO:0000256" key="5">
    <source>
        <dbReference type="ARBA" id="ARBA00022801"/>
    </source>
</evidence>
<dbReference type="NCBIfam" id="NF008354">
    <property type="entry name" value="PRK11143.1"/>
    <property type="match status" value="1"/>
</dbReference>
<organism evidence="8 9">
    <name type="scientific">Lacimicrobium alkaliphilum</name>
    <dbReference type="NCBI Taxonomy" id="1526571"/>
    <lineage>
        <taxon>Bacteria</taxon>
        <taxon>Pseudomonadati</taxon>
        <taxon>Pseudomonadota</taxon>
        <taxon>Gammaproteobacteria</taxon>
        <taxon>Alteromonadales</taxon>
        <taxon>Alteromonadaceae</taxon>
        <taxon>Lacimicrobium</taxon>
    </lineage>
</organism>
<evidence type="ECO:0000256" key="1">
    <source>
        <dbReference type="ARBA" id="ARBA00007277"/>
    </source>
</evidence>
<dbReference type="InterPro" id="IPR017946">
    <property type="entry name" value="PLC-like_Pdiesterase_TIM-brl"/>
</dbReference>
<evidence type="ECO:0000256" key="2">
    <source>
        <dbReference type="ARBA" id="ARBA00012247"/>
    </source>
</evidence>
<protein>
    <recommendedName>
        <fullName evidence="2">glycerophosphodiester phosphodiesterase</fullName>
        <ecNumber evidence="2">3.1.4.46</ecNumber>
    </recommendedName>
</protein>
<accession>A0ABQ1R3D3</accession>
<evidence type="ECO:0000313" key="9">
    <source>
        <dbReference type="Proteomes" id="UP000614272"/>
    </source>
</evidence>
<dbReference type="Gene3D" id="3.20.20.190">
    <property type="entry name" value="Phosphatidylinositol (PI) phosphodiesterase"/>
    <property type="match status" value="1"/>
</dbReference>
<comment type="caution">
    <text evidence="8">The sequence shown here is derived from an EMBL/GenBank/DDBJ whole genome shotgun (WGS) entry which is preliminary data.</text>
</comment>
<dbReference type="PROSITE" id="PS51704">
    <property type="entry name" value="GP_PDE"/>
    <property type="match status" value="1"/>
</dbReference>
<comment type="similarity">
    <text evidence="1">Belongs to the glycerophosphoryl diester phosphodiesterase family.</text>
</comment>
<evidence type="ECO:0000313" key="8">
    <source>
        <dbReference type="EMBL" id="GGD56700.1"/>
    </source>
</evidence>
<comment type="catalytic activity">
    <reaction evidence="6">
        <text>a sn-glycero-3-phosphodiester + H2O = an alcohol + sn-glycerol 3-phosphate + H(+)</text>
        <dbReference type="Rhea" id="RHEA:12969"/>
        <dbReference type="ChEBI" id="CHEBI:15377"/>
        <dbReference type="ChEBI" id="CHEBI:15378"/>
        <dbReference type="ChEBI" id="CHEBI:30879"/>
        <dbReference type="ChEBI" id="CHEBI:57597"/>
        <dbReference type="ChEBI" id="CHEBI:83408"/>
        <dbReference type="EC" id="3.1.4.46"/>
    </reaction>
</comment>
<keyword evidence="3" id="KW-0732">Signal</keyword>
<dbReference type="RefSeq" id="WP_229748070.1">
    <property type="nucleotide sequence ID" value="NZ_BMGJ01000003.1"/>
</dbReference>
<evidence type="ECO:0000256" key="4">
    <source>
        <dbReference type="ARBA" id="ARBA00022798"/>
    </source>
</evidence>
<dbReference type="EC" id="3.1.4.46" evidence="2"/>
<evidence type="ECO:0000259" key="7">
    <source>
        <dbReference type="PROSITE" id="PS51704"/>
    </source>
</evidence>
<evidence type="ECO:0000256" key="6">
    <source>
        <dbReference type="ARBA" id="ARBA00047512"/>
    </source>
</evidence>
<dbReference type="InterPro" id="IPR030395">
    <property type="entry name" value="GP_PDE_dom"/>
</dbReference>
<name>A0ABQ1R3D3_9ALTE</name>
<gene>
    <name evidence="8" type="primary">glpQ</name>
    <name evidence="8" type="ORF">GCM10011357_10350</name>
</gene>
<proteinExistence type="inferred from homology"/>
<dbReference type="PANTHER" id="PTHR43620">
    <property type="entry name" value="GLYCEROPHOSPHORYL DIESTER PHOSPHODIESTERASE"/>
    <property type="match status" value="1"/>
</dbReference>
<dbReference type="SUPFAM" id="SSF51695">
    <property type="entry name" value="PLC-like phosphodiesterases"/>
    <property type="match status" value="1"/>
</dbReference>
<feature type="domain" description="GP-PDE" evidence="7">
    <location>
        <begin position="20"/>
        <end position="318"/>
    </location>
</feature>
<keyword evidence="9" id="KW-1185">Reference proteome</keyword>
<sequence length="318" mass="36375">MSRLWALSIALFSLISIAEPLVIAHRGASGYLPEHTLEAAILAHAQGADYIEQDLVLSKEGIPVVLHDIHLDTVTDVARHFPDRAREDGRFYVIDFTLSELKRLRVHERRNLQGQQVYPNRYQGDGSFRIATFGEQLALIRELNRSTQKQVGWYPEIKAPAFHRKEGLDISKIVLTLLREHNLDRRDARIFLQCFDFSEIKRLRTELGARLPIIQLIGENSWQESATDYTYLQSVAGLKDIARYAQGIGPWLPQLVDTRTGEPLPLVRHAKTAGLAIHPYTLRVDDLHGELTWSQWLRVLHDLGVDGVFTDFPDRIHR</sequence>
<reference evidence="9" key="1">
    <citation type="journal article" date="2019" name="Int. J. Syst. Evol. Microbiol.">
        <title>The Global Catalogue of Microorganisms (GCM) 10K type strain sequencing project: providing services to taxonomists for standard genome sequencing and annotation.</title>
        <authorList>
            <consortium name="The Broad Institute Genomics Platform"/>
            <consortium name="The Broad Institute Genome Sequencing Center for Infectious Disease"/>
            <person name="Wu L."/>
            <person name="Ma J."/>
        </authorList>
    </citation>
    <scope>NUCLEOTIDE SEQUENCE [LARGE SCALE GENOMIC DNA]</scope>
    <source>
        <strain evidence="9">CGMCC 1.12923</strain>
    </source>
</reference>